<sequence length="362" mass="39042">MINRLLPVLACSLLLACGHQQHTAEVATDAIRPPVITDNVLYTASTPALWINPINPEQSLILGTDSDTNGGLYAFGLQGKMQKERCVIPLKQPHSVDVAYGFALGDSTVDMAIVTEATTQRLRAFRLPGMKPIDGGGMPVFEGETGEGFREPGAMALYKQPSTGKLYAFVARKNGPTDGGFVWQYLLENKSGTLSASVVRKFGTYSGEKGVFAMAVDPALGYVYYTDAGIGVRKYYADPEKGNDELALFANTDFAENQSGVAIYPASDHSGYILVSDQQANRLHIFSREGAAGNPHQHTLIKSVNIATLESTGSIVSTAPLNPTFKSGLFVAGSLDRTFHLYRWEDIAGKELKVVVDSVKVQ</sequence>
<name>A0A1M5LI84_9BACT</name>
<dbReference type="SUPFAM" id="SSF50956">
    <property type="entry name" value="Thermostable phytase (3-phytase)"/>
    <property type="match status" value="1"/>
</dbReference>
<gene>
    <name evidence="3" type="ORF">SAMN04488109_1223</name>
</gene>
<dbReference type="InterPro" id="IPR011042">
    <property type="entry name" value="6-blade_b-propeller_TolB-like"/>
</dbReference>
<organism evidence="3 4">
    <name type="scientific">Chryseolinea serpens</name>
    <dbReference type="NCBI Taxonomy" id="947013"/>
    <lineage>
        <taxon>Bacteria</taxon>
        <taxon>Pseudomonadati</taxon>
        <taxon>Bacteroidota</taxon>
        <taxon>Cytophagia</taxon>
        <taxon>Cytophagales</taxon>
        <taxon>Fulvivirgaceae</taxon>
        <taxon>Chryseolinea</taxon>
    </lineage>
</organism>
<dbReference type="Proteomes" id="UP000184212">
    <property type="component" value="Unassembled WGS sequence"/>
</dbReference>
<feature type="chain" id="PRO_5012229060" evidence="1">
    <location>
        <begin position="24"/>
        <end position="362"/>
    </location>
</feature>
<reference evidence="3 4" key="1">
    <citation type="submission" date="2016-11" db="EMBL/GenBank/DDBJ databases">
        <authorList>
            <person name="Jaros S."/>
            <person name="Januszkiewicz K."/>
            <person name="Wedrychowicz H."/>
        </authorList>
    </citation>
    <scope>NUCLEOTIDE SEQUENCE [LARGE SCALE GENOMIC DNA]</scope>
    <source>
        <strain evidence="3 4">DSM 24574</strain>
    </source>
</reference>
<evidence type="ECO:0000256" key="1">
    <source>
        <dbReference type="SAM" id="SignalP"/>
    </source>
</evidence>
<dbReference type="RefSeq" id="WP_073131969.1">
    <property type="nucleotide sequence ID" value="NZ_FQWQ01000001.1"/>
</dbReference>
<dbReference type="InterPro" id="IPR003431">
    <property type="entry name" value="B-propeller_Phytase"/>
</dbReference>
<dbReference type="Gene3D" id="2.120.10.30">
    <property type="entry name" value="TolB, C-terminal domain"/>
    <property type="match status" value="1"/>
</dbReference>
<dbReference type="GO" id="GO:0016158">
    <property type="term" value="F:inositol hexakisphosphate 3-phosphatase activity"/>
    <property type="evidence" value="ECO:0007669"/>
    <property type="project" value="InterPro"/>
</dbReference>
<dbReference type="STRING" id="947013.SAMN04488109_1223"/>
<feature type="domain" description="BPP" evidence="2">
    <location>
        <begin position="16"/>
        <end position="352"/>
    </location>
</feature>
<protein>
    <submittedName>
        <fullName evidence="3">3-phytase</fullName>
    </submittedName>
</protein>
<dbReference type="PROSITE" id="PS51662">
    <property type="entry name" value="BP_PHYTASE"/>
    <property type="match status" value="1"/>
</dbReference>
<keyword evidence="1" id="KW-0732">Signal</keyword>
<dbReference type="PROSITE" id="PS51257">
    <property type="entry name" value="PROKAR_LIPOPROTEIN"/>
    <property type="match status" value="1"/>
</dbReference>
<dbReference type="AlphaFoldDB" id="A0A1M5LI84"/>
<dbReference type="Pfam" id="PF02333">
    <property type="entry name" value="Phytase"/>
    <property type="match status" value="1"/>
</dbReference>
<proteinExistence type="predicted"/>
<feature type="signal peptide" evidence="1">
    <location>
        <begin position="1"/>
        <end position="23"/>
    </location>
</feature>
<accession>A0A1M5LI84</accession>
<dbReference type="EMBL" id="FQWQ01000001">
    <property type="protein sequence ID" value="SHG64666.1"/>
    <property type="molecule type" value="Genomic_DNA"/>
</dbReference>
<keyword evidence="4" id="KW-1185">Reference proteome</keyword>
<evidence type="ECO:0000313" key="4">
    <source>
        <dbReference type="Proteomes" id="UP000184212"/>
    </source>
</evidence>
<evidence type="ECO:0000313" key="3">
    <source>
        <dbReference type="EMBL" id="SHG64666.1"/>
    </source>
</evidence>
<evidence type="ECO:0000259" key="2">
    <source>
        <dbReference type="PROSITE" id="PS51662"/>
    </source>
</evidence>